<name>A0A3P7XA53_HELPZ</name>
<organism evidence="1">
    <name type="scientific">Heligmosomoides polygyrus</name>
    <name type="common">Parasitic roundworm</name>
    <dbReference type="NCBI Taxonomy" id="6339"/>
    <lineage>
        <taxon>Eukaryota</taxon>
        <taxon>Metazoa</taxon>
        <taxon>Ecdysozoa</taxon>
        <taxon>Nematoda</taxon>
        <taxon>Chromadorea</taxon>
        <taxon>Rhabditida</taxon>
        <taxon>Rhabditina</taxon>
        <taxon>Rhabditomorpha</taxon>
        <taxon>Strongyloidea</taxon>
        <taxon>Heligmosomidae</taxon>
        <taxon>Heligmosomoides</taxon>
    </lineage>
</organism>
<reference evidence="1" key="1">
    <citation type="submission" date="2018-11" db="EMBL/GenBank/DDBJ databases">
        <authorList>
            <consortium name="Pathogen Informatics"/>
        </authorList>
    </citation>
    <scope>NUCLEOTIDE SEQUENCE [LARGE SCALE GENOMIC DNA]</scope>
</reference>
<dbReference type="AlphaFoldDB" id="A0A3P7XA53"/>
<dbReference type="EMBL" id="UZAH01022779">
    <property type="protein sequence ID" value="VDO56074.1"/>
    <property type="molecule type" value="Genomic_DNA"/>
</dbReference>
<proteinExistence type="predicted"/>
<dbReference type="OrthoDB" id="267079at2759"/>
<sequence length="97" mass="11047">MYSSELTSVSTTLALSLIRQYLDTYRSRLKPKHLLYMRQLLAVVAALDQFLQKRSDAQDEVLTIQRLVILVCSPFFQFGRFPTFSAFASDSTSFGEA</sequence>
<accession>A0A3P7XA53</accession>
<gene>
    <name evidence="1" type="ORF">HPBE_LOCUS3990</name>
</gene>
<evidence type="ECO:0000313" key="1">
    <source>
        <dbReference type="EMBL" id="VDO56074.1"/>
    </source>
</evidence>
<protein>
    <submittedName>
        <fullName evidence="1">Uncharacterized protein</fullName>
    </submittedName>
</protein>